<dbReference type="EMBL" id="BAAABY010000030">
    <property type="protein sequence ID" value="GAA0473819.1"/>
    <property type="molecule type" value="Genomic_DNA"/>
</dbReference>
<sequence length="283" mass="32143">MLDSDDLRSSLVPLVLRDRTLNRTATWSERFAREQDACSSRLQEAGAPLTHAISGGLSTRWSSAQQEGFAPEQVPAFLPKAWADHYFKKCDGISSRLLRRTASVRLAQISMGGSLDQAAEFLGIRGPASAAGSRRRWAHPKLDVFEFDTALHALATDMDLHVADLPDYRHRRQALQHWYLDEQSWHDLTSKVPPSSTTPARYDDLKRHIASIFIWSRTTQGEHLFAPRPMEDDQDCQTQRWWGARRNTMWCLLTNPGVSPHYTALATHLTEYADRLVACNFSR</sequence>
<gene>
    <name evidence="1" type="ORF">GCM10010361_42700</name>
</gene>
<dbReference type="Proteomes" id="UP001500909">
    <property type="component" value="Unassembled WGS sequence"/>
</dbReference>
<dbReference type="RefSeq" id="WP_346096681.1">
    <property type="nucleotide sequence ID" value="NZ_BAAABY010000030.1"/>
</dbReference>
<proteinExistence type="predicted"/>
<accession>A0ABN1ADJ4</accession>
<evidence type="ECO:0000313" key="2">
    <source>
        <dbReference type="Proteomes" id="UP001500909"/>
    </source>
</evidence>
<reference evidence="1 2" key="1">
    <citation type="journal article" date="2019" name="Int. J. Syst. Evol. Microbiol.">
        <title>The Global Catalogue of Microorganisms (GCM) 10K type strain sequencing project: providing services to taxonomists for standard genome sequencing and annotation.</title>
        <authorList>
            <consortium name="The Broad Institute Genomics Platform"/>
            <consortium name="The Broad Institute Genome Sequencing Center for Infectious Disease"/>
            <person name="Wu L."/>
            <person name="Ma J."/>
        </authorList>
    </citation>
    <scope>NUCLEOTIDE SEQUENCE [LARGE SCALE GENOMIC DNA]</scope>
    <source>
        <strain evidence="1 2">JCM 4805</strain>
    </source>
</reference>
<protein>
    <submittedName>
        <fullName evidence="1">Uncharacterized protein</fullName>
    </submittedName>
</protein>
<name>A0ABN1ADJ4_9ACTN</name>
<evidence type="ECO:0000313" key="1">
    <source>
        <dbReference type="EMBL" id="GAA0473819.1"/>
    </source>
</evidence>
<organism evidence="1 2">
    <name type="scientific">Streptomyces olivaceiscleroticus</name>
    <dbReference type="NCBI Taxonomy" id="68245"/>
    <lineage>
        <taxon>Bacteria</taxon>
        <taxon>Bacillati</taxon>
        <taxon>Actinomycetota</taxon>
        <taxon>Actinomycetes</taxon>
        <taxon>Kitasatosporales</taxon>
        <taxon>Streptomycetaceae</taxon>
        <taxon>Streptomyces</taxon>
    </lineage>
</organism>
<keyword evidence="2" id="KW-1185">Reference proteome</keyword>
<comment type="caution">
    <text evidence="1">The sequence shown here is derived from an EMBL/GenBank/DDBJ whole genome shotgun (WGS) entry which is preliminary data.</text>
</comment>